<feature type="domain" description="FHA" evidence="2">
    <location>
        <begin position="247"/>
        <end position="298"/>
    </location>
</feature>
<dbReference type="CDD" id="cd00143">
    <property type="entry name" value="PP2Cc"/>
    <property type="match status" value="1"/>
</dbReference>
<keyword evidence="1" id="KW-0812">Transmembrane</keyword>
<name>A0ABP0Z8F7_9ROSI</name>
<evidence type="ECO:0000313" key="4">
    <source>
        <dbReference type="EMBL" id="CAK9329072.1"/>
    </source>
</evidence>
<feature type="transmembrane region" description="Helical" evidence="1">
    <location>
        <begin position="57"/>
        <end position="82"/>
    </location>
</feature>
<gene>
    <name evidence="4" type="ORF">CITCOLO1_LOCUS21507</name>
</gene>
<dbReference type="Gene3D" id="3.60.40.10">
    <property type="entry name" value="PPM-type phosphatase domain"/>
    <property type="match status" value="1"/>
</dbReference>
<dbReference type="InterPro" id="IPR008984">
    <property type="entry name" value="SMAD_FHA_dom_sf"/>
</dbReference>
<dbReference type="SMART" id="SM00240">
    <property type="entry name" value="FHA"/>
    <property type="match status" value="1"/>
</dbReference>
<dbReference type="InterPro" id="IPR036457">
    <property type="entry name" value="PPM-type-like_dom_sf"/>
</dbReference>
<accession>A0ABP0Z8F7</accession>
<evidence type="ECO:0008006" key="6">
    <source>
        <dbReference type="Google" id="ProtNLM"/>
    </source>
</evidence>
<feature type="domain" description="PPM-type phosphatase" evidence="3">
    <location>
        <begin position="343"/>
        <end position="615"/>
    </location>
</feature>
<dbReference type="InterPro" id="IPR000253">
    <property type="entry name" value="FHA_dom"/>
</dbReference>
<proteinExistence type="predicted"/>
<dbReference type="SUPFAM" id="SSF81606">
    <property type="entry name" value="PP2C-like"/>
    <property type="match status" value="1"/>
</dbReference>
<protein>
    <recommendedName>
        <fullName evidence="6">Protein-serine/threonine phosphatase</fullName>
    </recommendedName>
</protein>
<sequence>MVQIGDLHSHPTTNQQELENFDLERCGSCDHFKATFSRKPQGQANLFPHRGERAMTMAIPGSIVVVLLLMLLLIILLLLIACKPWRFFSYSRSRTIKVPDLERPLVSDAADVTQNQFSEVPRDYDLEGALQTDGHFRSPRLHGLVHKQRLPPLSPHSSQGDRLVPDVVPDPLEVISVGQTLKRTYFANQIPEVQKHAKLSLGSDQLHEIASQDISHGRSYLTLEVTSGPSRGVRYSIHSANTSRLPLTLGRVPPSDLQLKDSEVSGKHALIKWNLNNMKWELVDLGSLNGTLLNSQPINNPDSGSRHWGDPVELTSGDVITLGTTSKVYVHITSQIENHIPFGVGLASDPMALRRGGKKLAMEDVCYYQWPLPGVAQFGLFGICDGHSGVGAAKSASEILPEKVATILSDPLKRERVVSLRDASDVLREAFSQTEACMNHYYEGCTATVLLVWADSDENFFVQCANVGDSACVLNVHGKQMKMTEDHRITSYSERLRIEQAGEPLKDGETRLCGLNLARMLGDKFLKQQDHRFSSEPYISEVVHVDQGSKAFAVMASDGFWDVIGVKKAIQLVLQAREKYSTSAENSAEKVANFLLGEARTLRTKDNTSIIFLDFEVSHRITCKVEP</sequence>
<dbReference type="PROSITE" id="PS51746">
    <property type="entry name" value="PPM_2"/>
    <property type="match status" value="1"/>
</dbReference>
<dbReference type="PROSITE" id="PS50006">
    <property type="entry name" value="FHA_DOMAIN"/>
    <property type="match status" value="1"/>
</dbReference>
<dbReference type="Proteomes" id="UP001642487">
    <property type="component" value="Chromosome 9"/>
</dbReference>
<dbReference type="Pfam" id="PF00498">
    <property type="entry name" value="FHA"/>
    <property type="match status" value="1"/>
</dbReference>
<organism evidence="4 5">
    <name type="scientific">Citrullus colocynthis</name>
    <name type="common">colocynth</name>
    <dbReference type="NCBI Taxonomy" id="252529"/>
    <lineage>
        <taxon>Eukaryota</taxon>
        <taxon>Viridiplantae</taxon>
        <taxon>Streptophyta</taxon>
        <taxon>Embryophyta</taxon>
        <taxon>Tracheophyta</taxon>
        <taxon>Spermatophyta</taxon>
        <taxon>Magnoliopsida</taxon>
        <taxon>eudicotyledons</taxon>
        <taxon>Gunneridae</taxon>
        <taxon>Pentapetalae</taxon>
        <taxon>rosids</taxon>
        <taxon>fabids</taxon>
        <taxon>Cucurbitales</taxon>
        <taxon>Cucurbitaceae</taxon>
        <taxon>Benincaseae</taxon>
        <taxon>Citrullus</taxon>
    </lineage>
</organism>
<evidence type="ECO:0000313" key="5">
    <source>
        <dbReference type="Proteomes" id="UP001642487"/>
    </source>
</evidence>
<evidence type="ECO:0000259" key="2">
    <source>
        <dbReference type="PROSITE" id="PS50006"/>
    </source>
</evidence>
<dbReference type="SMART" id="SM00332">
    <property type="entry name" value="PP2Cc"/>
    <property type="match status" value="1"/>
</dbReference>
<dbReference type="InterPro" id="IPR001932">
    <property type="entry name" value="PPM-type_phosphatase-like_dom"/>
</dbReference>
<evidence type="ECO:0000259" key="3">
    <source>
        <dbReference type="PROSITE" id="PS51746"/>
    </source>
</evidence>
<dbReference type="Gene3D" id="2.60.200.20">
    <property type="match status" value="1"/>
</dbReference>
<keyword evidence="1" id="KW-0472">Membrane</keyword>
<dbReference type="PANTHER" id="PTHR13832">
    <property type="entry name" value="PROTEIN PHOSPHATASE 2C"/>
    <property type="match status" value="1"/>
</dbReference>
<dbReference type="EMBL" id="OZ021743">
    <property type="protein sequence ID" value="CAK9329072.1"/>
    <property type="molecule type" value="Genomic_DNA"/>
</dbReference>
<reference evidence="4 5" key="1">
    <citation type="submission" date="2024-03" db="EMBL/GenBank/DDBJ databases">
        <authorList>
            <person name="Gkanogiannis A."/>
            <person name="Becerra Lopez-Lavalle L."/>
        </authorList>
    </citation>
    <scope>NUCLEOTIDE SEQUENCE [LARGE SCALE GENOMIC DNA]</scope>
</reference>
<dbReference type="PANTHER" id="PTHR13832:SF643">
    <property type="entry name" value="PROTEIN PHOSPHATASE 2C-RELATED"/>
    <property type="match status" value="1"/>
</dbReference>
<keyword evidence="5" id="KW-1185">Reference proteome</keyword>
<evidence type="ECO:0000256" key="1">
    <source>
        <dbReference type="SAM" id="Phobius"/>
    </source>
</evidence>
<keyword evidence="1" id="KW-1133">Transmembrane helix</keyword>
<dbReference type="SUPFAM" id="SSF49879">
    <property type="entry name" value="SMAD/FHA domain"/>
    <property type="match status" value="1"/>
</dbReference>
<dbReference type="InterPro" id="IPR015655">
    <property type="entry name" value="PP2C"/>
</dbReference>
<dbReference type="Pfam" id="PF00481">
    <property type="entry name" value="PP2C"/>
    <property type="match status" value="1"/>
</dbReference>
<dbReference type="CDD" id="cd22678">
    <property type="entry name" value="FHA_PP2C70-like"/>
    <property type="match status" value="1"/>
</dbReference>